<dbReference type="EMBL" id="JAHWXI010000023">
    <property type="protein sequence ID" value="MDN4465581.1"/>
    <property type="molecule type" value="Genomic_DNA"/>
</dbReference>
<proteinExistence type="predicted"/>
<keyword evidence="2" id="KW-1185">Reference proteome</keyword>
<accession>A0ABT8FWA1</accession>
<organism evidence="1 2">
    <name type="scientific">Microbacterium aurantiacum</name>
    <dbReference type="NCBI Taxonomy" id="162393"/>
    <lineage>
        <taxon>Bacteria</taxon>
        <taxon>Bacillati</taxon>
        <taxon>Actinomycetota</taxon>
        <taxon>Actinomycetes</taxon>
        <taxon>Micrococcales</taxon>
        <taxon>Microbacteriaceae</taxon>
        <taxon>Microbacterium</taxon>
    </lineage>
</organism>
<sequence length="94" mass="10719">MTDYRFVLGLLVQGYAYRQIEAMAGCSHRAIARARRVLDGEGWTTREQVDALTREDIDRLFTDGRKSLVEEFVPVDIEKIVAARLGRNKPPLKV</sequence>
<feature type="non-terminal residue" evidence="1">
    <location>
        <position position="94"/>
    </location>
</feature>
<evidence type="ECO:0000313" key="1">
    <source>
        <dbReference type="EMBL" id="MDN4465581.1"/>
    </source>
</evidence>
<name>A0ABT8FWA1_9MICO</name>
<reference evidence="1" key="1">
    <citation type="submission" date="2021-06" db="EMBL/GenBank/DDBJ databases">
        <title>Genome-based taxonomic framework of Microbacterium strains isolated from marine environment, the description of four new species and reclassification of four preexisting species.</title>
        <authorList>
            <person name="Lee S.D."/>
            <person name="Kim S.-M."/>
            <person name="Byeon Y.-S."/>
            <person name="Yang H.L."/>
            <person name="Kim I.S."/>
        </authorList>
    </citation>
    <scope>NUCLEOTIDE SEQUENCE</scope>
    <source>
        <strain evidence="1">KACC 20510</strain>
    </source>
</reference>
<comment type="caution">
    <text evidence="1">The sequence shown here is derived from an EMBL/GenBank/DDBJ whole genome shotgun (WGS) entry which is preliminary data.</text>
</comment>
<protein>
    <submittedName>
        <fullName evidence="1">IS21 family transposase</fullName>
    </submittedName>
</protein>
<evidence type="ECO:0000313" key="2">
    <source>
        <dbReference type="Proteomes" id="UP001172731"/>
    </source>
</evidence>
<gene>
    <name evidence="1" type="ORF">KZC48_14425</name>
</gene>
<dbReference type="Proteomes" id="UP001172731">
    <property type="component" value="Unassembled WGS sequence"/>
</dbReference>